<evidence type="ECO:0000256" key="1">
    <source>
        <dbReference type="ARBA" id="ARBA00005817"/>
    </source>
</evidence>
<dbReference type="GO" id="GO:0033539">
    <property type="term" value="P:fatty acid beta-oxidation using acyl-CoA dehydrogenase"/>
    <property type="evidence" value="ECO:0007669"/>
    <property type="project" value="TreeGrafter"/>
</dbReference>
<dbReference type="InterPro" id="IPR001308">
    <property type="entry name" value="ETF_a/FixB"/>
</dbReference>
<organism evidence="10 11">
    <name type="scientific">Microbacterium foliorum</name>
    <dbReference type="NCBI Taxonomy" id="104336"/>
    <lineage>
        <taxon>Bacteria</taxon>
        <taxon>Bacillati</taxon>
        <taxon>Actinomycetota</taxon>
        <taxon>Actinomycetes</taxon>
        <taxon>Micrococcales</taxon>
        <taxon>Microbacteriaceae</taxon>
        <taxon>Microbacterium</taxon>
    </lineage>
</organism>
<dbReference type="InterPro" id="IPR029035">
    <property type="entry name" value="DHS-like_NAD/FAD-binding_dom"/>
</dbReference>
<dbReference type="FunFam" id="3.40.50.1220:FF:000001">
    <property type="entry name" value="Electron transfer flavoprotein, alpha subunit"/>
    <property type="match status" value="1"/>
</dbReference>
<dbReference type="InterPro" id="IPR014731">
    <property type="entry name" value="ETF_asu_C"/>
</dbReference>
<evidence type="ECO:0000256" key="8">
    <source>
        <dbReference type="PIRSR" id="PIRSR000089-1"/>
    </source>
</evidence>
<feature type="binding site" evidence="8">
    <location>
        <begin position="250"/>
        <end position="254"/>
    </location>
    <ligand>
        <name>FAD</name>
        <dbReference type="ChEBI" id="CHEBI:57692"/>
    </ligand>
</feature>
<evidence type="ECO:0000313" key="11">
    <source>
        <dbReference type="Proteomes" id="UP000316125"/>
    </source>
</evidence>
<evidence type="ECO:0000256" key="3">
    <source>
        <dbReference type="ARBA" id="ARBA00022448"/>
    </source>
</evidence>
<dbReference type="RefSeq" id="WP_140038194.1">
    <property type="nucleotide sequence ID" value="NZ_CP041040.1"/>
</dbReference>
<evidence type="ECO:0000256" key="4">
    <source>
        <dbReference type="ARBA" id="ARBA00022630"/>
    </source>
</evidence>
<keyword evidence="3" id="KW-0813">Transport</keyword>
<feature type="binding site" evidence="8">
    <location>
        <begin position="236"/>
        <end position="237"/>
    </location>
    <ligand>
        <name>FAD</name>
        <dbReference type="ChEBI" id="CHEBI:57692"/>
    </ligand>
</feature>
<dbReference type="PANTHER" id="PTHR43153:SF1">
    <property type="entry name" value="ELECTRON TRANSFER FLAVOPROTEIN SUBUNIT ALPHA, MITOCHONDRIAL"/>
    <property type="match status" value="1"/>
</dbReference>
<dbReference type="OrthoDB" id="9770286at2"/>
<feature type="binding site" evidence="8">
    <location>
        <position position="288"/>
    </location>
    <ligand>
        <name>FAD</name>
        <dbReference type="ChEBI" id="CHEBI:57692"/>
    </ligand>
</feature>
<dbReference type="InterPro" id="IPR018206">
    <property type="entry name" value="ETF_asu_C_CS"/>
</dbReference>
<dbReference type="PIRSF" id="PIRSF000089">
    <property type="entry name" value="Electra_flavoP_a"/>
    <property type="match status" value="1"/>
</dbReference>
<keyword evidence="4" id="KW-0285">Flavoprotein</keyword>
<evidence type="ECO:0000256" key="6">
    <source>
        <dbReference type="ARBA" id="ARBA00022982"/>
    </source>
</evidence>
<evidence type="ECO:0000259" key="9">
    <source>
        <dbReference type="SMART" id="SM00893"/>
    </source>
</evidence>
<dbReference type="Pfam" id="PF01012">
    <property type="entry name" value="ETF"/>
    <property type="match status" value="1"/>
</dbReference>
<dbReference type="Proteomes" id="UP000316125">
    <property type="component" value="Chromosome"/>
</dbReference>
<comment type="subunit">
    <text evidence="2">Heterodimer of an alpha and a beta subunit.</text>
</comment>
<dbReference type="Gene3D" id="3.40.50.1220">
    <property type="entry name" value="TPP-binding domain"/>
    <property type="match status" value="1"/>
</dbReference>
<dbReference type="PROSITE" id="PS00696">
    <property type="entry name" value="ETF_ALPHA"/>
    <property type="match status" value="1"/>
</dbReference>
<dbReference type="Gene3D" id="3.40.50.620">
    <property type="entry name" value="HUPs"/>
    <property type="match status" value="1"/>
</dbReference>
<dbReference type="InterPro" id="IPR014730">
    <property type="entry name" value="ETF_a/b_N"/>
</dbReference>
<evidence type="ECO:0000256" key="2">
    <source>
        <dbReference type="ARBA" id="ARBA00011355"/>
    </source>
</evidence>
<evidence type="ECO:0000256" key="5">
    <source>
        <dbReference type="ARBA" id="ARBA00022827"/>
    </source>
</evidence>
<dbReference type="GO" id="GO:0009055">
    <property type="term" value="F:electron transfer activity"/>
    <property type="evidence" value="ECO:0007669"/>
    <property type="project" value="InterPro"/>
</dbReference>
<dbReference type="SUPFAM" id="SSF52467">
    <property type="entry name" value="DHS-like NAD/FAD-binding domain"/>
    <property type="match status" value="1"/>
</dbReference>
<feature type="domain" description="Electron transfer flavoprotein alpha/beta-subunit N-terminal" evidence="9">
    <location>
        <begin position="8"/>
        <end position="194"/>
    </location>
</feature>
<evidence type="ECO:0000256" key="7">
    <source>
        <dbReference type="ARBA" id="ARBA00025649"/>
    </source>
</evidence>
<name>A0A4Y5YTA5_9MICO</name>
<comment type="cofactor">
    <cofactor evidence="8">
        <name>FAD</name>
        <dbReference type="ChEBI" id="CHEBI:57692"/>
    </cofactor>
    <text evidence="8">Binds 1 FAD per dimer.</text>
</comment>
<dbReference type="PANTHER" id="PTHR43153">
    <property type="entry name" value="ELECTRON TRANSFER FLAVOPROTEIN ALPHA"/>
    <property type="match status" value="1"/>
</dbReference>
<feature type="binding site" evidence="8">
    <location>
        <position position="211"/>
    </location>
    <ligand>
        <name>FAD</name>
        <dbReference type="ChEBI" id="CHEBI:57692"/>
    </ligand>
</feature>
<keyword evidence="5 8" id="KW-0274">FAD</keyword>
<dbReference type="Pfam" id="PF00766">
    <property type="entry name" value="ETF_alpha"/>
    <property type="match status" value="1"/>
</dbReference>
<accession>A0A4Y5YTA5</accession>
<comment type="similarity">
    <text evidence="1">Belongs to the ETF alpha-subunit/FixB family.</text>
</comment>
<proteinExistence type="inferred from homology"/>
<sequence>MTYPENPILVVVDLDPAGNPASSTAALIGAASTVGAPVALVVGGSAEAAAQVAAAGASVVLTADADETILTMPVVDALQAAFEQVRPDAVLLSNSIAGRDVAGRFAVRAKLALSVDAVGVSRDDEGIVANHSVYGGAYLTDSAPTFGAPVITVRQGAVDARAEAVASPTVETLTVAASGFPAATVGAVEAVEATSSRPELRGATRVVSGGRGLASKEKFVLVEELADALGAAVGASRAAVDAGYIPQSHQVGQTGVSVSPQLYVALGISGAIQHRAGMQTAKNIVAINKDGEAPIFDVADFGIVGDLFTIVPQVIAGLESRKK</sequence>
<dbReference type="EMBL" id="CP041040">
    <property type="protein sequence ID" value="QDE36062.1"/>
    <property type="molecule type" value="Genomic_DNA"/>
</dbReference>
<dbReference type="GO" id="GO:0050660">
    <property type="term" value="F:flavin adenine dinucleotide binding"/>
    <property type="evidence" value="ECO:0007669"/>
    <property type="project" value="InterPro"/>
</dbReference>
<evidence type="ECO:0000313" key="10">
    <source>
        <dbReference type="EMBL" id="QDE36062.1"/>
    </source>
</evidence>
<dbReference type="InterPro" id="IPR014729">
    <property type="entry name" value="Rossmann-like_a/b/a_fold"/>
</dbReference>
<reference evidence="10 11" key="1">
    <citation type="submission" date="2019-06" db="EMBL/GenBank/DDBJ databases">
        <title>Complete genome of Microbacterium foliorum M2.</title>
        <authorList>
            <person name="Cao G."/>
        </authorList>
    </citation>
    <scope>NUCLEOTIDE SEQUENCE [LARGE SCALE GENOMIC DNA]</scope>
    <source>
        <strain evidence="10 11">M2</strain>
    </source>
</reference>
<comment type="function">
    <text evidence="7">The electron transfer flavoprotein serves as a specific electron acceptor for other dehydrogenases. It transfers the electrons to the main respiratory chain via ETF-ubiquinone oxidoreductase (ETF dehydrogenase).</text>
</comment>
<keyword evidence="6" id="KW-0249">Electron transport</keyword>
<dbReference type="SMART" id="SM00893">
    <property type="entry name" value="ETF"/>
    <property type="match status" value="1"/>
</dbReference>
<dbReference type="SUPFAM" id="SSF52402">
    <property type="entry name" value="Adenine nucleotide alpha hydrolases-like"/>
    <property type="match status" value="1"/>
</dbReference>
<gene>
    <name evidence="10" type="ORF">FIV50_15495</name>
</gene>
<dbReference type="AlphaFoldDB" id="A0A4Y5YTA5"/>
<feature type="binding site" evidence="8">
    <location>
        <begin position="267"/>
        <end position="274"/>
    </location>
    <ligand>
        <name>FAD</name>
        <dbReference type="ChEBI" id="CHEBI:57692"/>
    </ligand>
</feature>
<protein>
    <submittedName>
        <fullName evidence="10">Electron transfer flavoprotein subunit alpha/FixB family protein</fullName>
    </submittedName>
</protein>